<proteinExistence type="predicted"/>
<evidence type="ECO:0000256" key="1">
    <source>
        <dbReference type="SAM" id="MobiDB-lite"/>
    </source>
</evidence>
<dbReference type="EMBL" id="MAVT02001844">
    <property type="protein sequence ID" value="POS70032.1"/>
    <property type="molecule type" value="Genomic_DNA"/>
</dbReference>
<dbReference type="InParanoid" id="A0A2P5HIF9"/>
<reference evidence="2" key="1">
    <citation type="submission" date="2017-09" db="EMBL/GenBank/DDBJ databases">
        <title>Polyketide synthases of a Diaporthe helianthi virulent isolate.</title>
        <authorList>
            <person name="Baroncelli R."/>
        </authorList>
    </citation>
    <scope>NUCLEOTIDE SEQUENCE [LARGE SCALE GENOMIC DNA]</scope>
    <source>
        <strain evidence="2">7/96</strain>
    </source>
</reference>
<comment type="caution">
    <text evidence="2">The sequence shown here is derived from an EMBL/GenBank/DDBJ whole genome shotgun (WGS) entry which is preliminary data.</text>
</comment>
<organism evidence="2 3">
    <name type="scientific">Diaporthe helianthi</name>
    <dbReference type="NCBI Taxonomy" id="158607"/>
    <lineage>
        <taxon>Eukaryota</taxon>
        <taxon>Fungi</taxon>
        <taxon>Dikarya</taxon>
        <taxon>Ascomycota</taxon>
        <taxon>Pezizomycotina</taxon>
        <taxon>Sordariomycetes</taxon>
        <taxon>Sordariomycetidae</taxon>
        <taxon>Diaporthales</taxon>
        <taxon>Diaporthaceae</taxon>
        <taxon>Diaporthe</taxon>
    </lineage>
</organism>
<accession>A0A2P5HIF9</accession>
<evidence type="ECO:0000313" key="2">
    <source>
        <dbReference type="EMBL" id="POS70032.1"/>
    </source>
</evidence>
<feature type="compositionally biased region" description="Basic and acidic residues" evidence="1">
    <location>
        <begin position="88"/>
        <end position="97"/>
    </location>
</feature>
<keyword evidence="3" id="KW-1185">Reference proteome</keyword>
<dbReference type="OrthoDB" id="5219659at2759"/>
<feature type="region of interest" description="Disordered" evidence="1">
    <location>
        <begin position="1"/>
        <end position="97"/>
    </location>
</feature>
<feature type="compositionally biased region" description="Polar residues" evidence="1">
    <location>
        <begin position="72"/>
        <end position="85"/>
    </location>
</feature>
<feature type="compositionally biased region" description="Polar residues" evidence="1">
    <location>
        <begin position="22"/>
        <end position="40"/>
    </location>
</feature>
<gene>
    <name evidence="2" type="ORF">DHEL01_v211572</name>
</gene>
<evidence type="ECO:0000313" key="3">
    <source>
        <dbReference type="Proteomes" id="UP000094444"/>
    </source>
</evidence>
<protein>
    <submittedName>
        <fullName evidence="2">Vegetative cell wall protein gp1</fullName>
    </submittedName>
</protein>
<dbReference type="AlphaFoldDB" id="A0A2P5HIF9"/>
<name>A0A2P5HIF9_DIAHE</name>
<dbReference type="STRING" id="158607.A0A2P5HIF9"/>
<dbReference type="Proteomes" id="UP000094444">
    <property type="component" value="Unassembled WGS sequence"/>
</dbReference>
<sequence length="271" mass="31145">MAEKPQGHRRNKSSRSLDYRSSFRSNHLSHQSESNHQHQGSYFEDSDSDSPKEKSFFSRAASFVDDRRHSHTSQAGKATSNSQSPLDPPRHREPTLADAKKHHISPGRCLKHWDPDEEPILLLTSVFDSFSLGKWVLDQTERIYGEQDEMTDLAAEFWFEHIKLGGKIKHAKSRLPQIADPNIRKRVNEFITPGNQLVNELGEILKRCEQRVLEVTGISEIPKLGHKSVVVFIDTFIGRNAAQRDAFYDLIRSIREWNTRFDADCVKLLTQ</sequence>